<dbReference type="STRING" id="5643.A0A060SST1"/>
<organism evidence="2 3">
    <name type="scientific">Pycnoporus cinnabarinus</name>
    <name type="common">Cinnabar-red polypore</name>
    <name type="synonym">Trametes cinnabarina</name>
    <dbReference type="NCBI Taxonomy" id="5643"/>
    <lineage>
        <taxon>Eukaryota</taxon>
        <taxon>Fungi</taxon>
        <taxon>Dikarya</taxon>
        <taxon>Basidiomycota</taxon>
        <taxon>Agaricomycotina</taxon>
        <taxon>Agaricomycetes</taxon>
        <taxon>Polyporales</taxon>
        <taxon>Polyporaceae</taxon>
        <taxon>Trametes</taxon>
    </lineage>
</organism>
<keyword evidence="3" id="KW-1185">Reference proteome</keyword>
<dbReference type="AlphaFoldDB" id="A0A060SST1"/>
<evidence type="ECO:0000313" key="3">
    <source>
        <dbReference type="Proteomes" id="UP000029665"/>
    </source>
</evidence>
<evidence type="ECO:0000259" key="1">
    <source>
        <dbReference type="PROSITE" id="PS50181"/>
    </source>
</evidence>
<name>A0A060SST1_PYCCI</name>
<dbReference type="OrthoDB" id="2748248at2759"/>
<dbReference type="Gene3D" id="3.80.10.10">
    <property type="entry name" value="Ribonuclease Inhibitor"/>
    <property type="match status" value="1"/>
</dbReference>
<reference evidence="2" key="1">
    <citation type="submission" date="2014-01" db="EMBL/GenBank/DDBJ databases">
        <title>The genome of the white-rot fungus Pycnoporus cinnabarinus: a basidiomycete model with a versatile arsenal for lignocellulosic biomass breakdown.</title>
        <authorList>
            <person name="Levasseur A."/>
            <person name="Lomascolo A."/>
            <person name="Ruiz-Duenas F.J."/>
            <person name="Uzan E."/>
            <person name="Piumi F."/>
            <person name="Kues U."/>
            <person name="Ram A.F.J."/>
            <person name="Murat C."/>
            <person name="Haon M."/>
            <person name="Benoit I."/>
            <person name="Arfi Y."/>
            <person name="Chevret D."/>
            <person name="Drula E."/>
            <person name="Kwon M.J."/>
            <person name="Gouret P."/>
            <person name="Lesage-Meessen L."/>
            <person name="Lombard V."/>
            <person name="Mariette J."/>
            <person name="Noirot C."/>
            <person name="Park J."/>
            <person name="Patyshakuliyeva A."/>
            <person name="Wieneger R.A.B."/>
            <person name="Wosten H.A.B."/>
            <person name="Martin F."/>
            <person name="Coutinho P.M."/>
            <person name="de Vries R."/>
            <person name="Martinez A.T."/>
            <person name="Klopp C."/>
            <person name="Pontarotti P."/>
            <person name="Henrissat B."/>
            <person name="Record E."/>
        </authorList>
    </citation>
    <scope>NUCLEOTIDE SEQUENCE [LARGE SCALE GENOMIC DNA]</scope>
    <source>
        <strain evidence="2">BRFM137</strain>
    </source>
</reference>
<dbReference type="Gene3D" id="1.20.1280.50">
    <property type="match status" value="1"/>
</dbReference>
<accession>A0A060SST1</accession>
<dbReference type="OMA" id="DVEIRSC"/>
<feature type="domain" description="F-box" evidence="1">
    <location>
        <begin position="64"/>
        <end position="113"/>
    </location>
</feature>
<dbReference type="Pfam" id="PF12937">
    <property type="entry name" value="F-box-like"/>
    <property type="match status" value="1"/>
</dbReference>
<sequence length="575" mass="64570">MTDVDLRCPQCDDMLNPLDGLPDAATAVALDDSAASAVQAMLNTRIRALLGLVRVLSERYNAASLIYRRLPPEILLRIFAYVTPSGSHDIMLAHVSRAWRSILLSCPSFWSKMLPYAVPCTLRPRPTKWFRTFLQRSALSPFSLKLPYLDSAVFAEVVSCLSQITKLTVQIPRSEVNTLCKMLQHGLPALRSLSIGHVPYVTVQDAEITQPEDLAQFSFDHLRSLRTLRAPSWFFHSGMDFPGLQILEIKRCDCAGRVCRGTSDPGNTVNFLRRCHCLKTLELQEDITPQSSDSPSEEPVVLNKLSRFILKLDSADAVSRALRFVVYPESVEIRVGTVWREGRHFPMALMHSPVVCDADELEIVHGYYELKLQYIRRGAVRVRFSATYNWLTRDNAADCFRELLQLLAATTRSTTQLCIDGTMFGQLPWFNALRQDYEMLLALFPNLTSLTFRNLDVAPAVYFGVLEPSGNGDMLCQHLAKLRVAWAHPTSTQAVRQSCEVTRTVLTKRSSAGSVLDVFQFTCDCSEDTVSRLRYLSDDVDMCMADLEQLGAGLEHVVKEVSVETPGWPDRDPAL</sequence>
<dbReference type="InterPro" id="IPR036047">
    <property type="entry name" value="F-box-like_dom_sf"/>
</dbReference>
<evidence type="ECO:0000313" key="2">
    <source>
        <dbReference type="EMBL" id="CDO77425.1"/>
    </source>
</evidence>
<dbReference type="EMBL" id="CCBP010000453">
    <property type="protein sequence ID" value="CDO77425.1"/>
    <property type="molecule type" value="Genomic_DNA"/>
</dbReference>
<gene>
    <name evidence="2" type="ORF">BN946_scf184857.g32</name>
</gene>
<dbReference type="SUPFAM" id="SSF81383">
    <property type="entry name" value="F-box domain"/>
    <property type="match status" value="1"/>
</dbReference>
<dbReference type="Proteomes" id="UP000029665">
    <property type="component" value="Unassembled WGS sequence"/>
</dbReference>
<dbReference type="HOGENOM" id="CLU_475670_0_0_1"/>
<protein>
    <recommendedName>
        <fullName evidence="1">F-box domain-containing protein</fullName>
    </recommendedName>
</protein>
<comment type="caution">
    <text evidence="2">The sequence shown here is derived from an EMBL/GenBank/DDBJ whole genome shotgun (WGS) entry which is preliminary data.</text>
</comment>
<dbReference type="PROSITE" id="PS50181">
    <property type="entry name" value="FBOX"/>
    <property type="match status" value="1"/>
</dbReference>
<proteinExistence type="predicted"/>
<dbReference type="InterPro" id="IPR032675">
    <property type="entry name" value="LRR_dom_sf"/>
</dbReference>
<dbReference type="InterPro" id="IPR001810">
    <property type="entry name" value="F-box_dom"/>
</dbReference>